<dbReference type="EMBL" id="VUMN01000014">
    <property type="protein sequence ID" value="MSS58627.1"/>
    <property type="molecule type" value="Genomic_DNA"/>
</dbReference>
<evidence type="ECO:0000256" key="1">
    <source>
        <dbReference type="ARBA" id="ARBA00022448"/>
    </source>
</evidence>
<accession>A0A7X2NSB8</accession>
<dbReference type="AlphaFoldDB" id="A0A7X2NSB8"/>
<evidence type="ECO:0000313" key="5">
    <source>
        <dbReference type="EMBL" id="MSS58627.1"/>
    </source>
</evidence>
<proteinExistence type="predicted"/>
<keyword evidence="1" id="KW-0813">Transport</keyword>
<keyword evidence="3 5" id="KW-0067">ATP-binding</keyword>
<reference evidence="5 6" key="1">
    <citation type="submission" date="2019-08" db="EMBL/GenBank/DDBJ databases">
        <title>In-depth cultivation of the pig gut microbiome towards novel bacterial diversity and tailored functional studies.</title>
        <authorList>
            <person name="Wylensek D."/>
            <person name="Hitch T.C.A."/>
            <person name="Clavel T."/>
        </authorList>
    </citation>
    <scope>NUCLEOTIDE SEQUENCE [LARGE SCALE GENOMIC DNA]</scope>
    <source>
        <strain evidence="5 6">Oil+RF-744-GAM-WT-6</strain>
    </source>
</reference>
<name>A0A7X2NSB8_9FIRM</name>
<dbReference type="PROSITE" id="PS50893">
    <property type="entry name" value="ABC_TRANSPORTER_2"/>
    <property type="match status" value="1"/>
</dbReference>
<evidence type="ECO:0000256" key="2">
    <source>
        <dbReference type="ARBA" id="ARBA00022741"/>
    </source>
</evidence>
<feature type="domain" description="ABC transporter" evidence="4">
    <location>
        <begin position="10"/>
        <end position="234"/>
    </location>
</feature>
<dbReference type="GO" id="GO:0016887">
    <property type="term" value="F:ATP hydrolysis activity"/>
    <property type="evidence" value="ECO:0007669"/>
    <property type="project" value="InterPro"/>
</dbReference>
<dbReference type="GO" id="GO:0005524">
    <property type="term" value="F:ATP binding"/>
    <property type="evidence" value="ECO:0007669"/>
    <property type="project" value="UniProtKB-KW"/>
</dbReference>
<keyword evidence="2" id="KW-0547">Nucleotide-binding</keyword>
<evidence type="ECO:0000256" key="3">
    <source>
        <dbReference type="ARBA" id="ARBA00022840"/>
    </source>
</evidence>
<comment type="caution">
    <text evidence="5">The sequence shown here is derived from an EMBL/GenBank/DDBJ whole genome shotgun (WGS) entry which is preliminary data.</text>
</comment>
<dbReference type="InterPro" id="IPR051782">
    <property type="entry name" value="ABC_Transporter_VariousFunc"/>
</dbReference>
<dbReference type="PANTHER" id="PTHR42939:SF1">
    <property type="entry name" value="ABC TRANSPORTER ATP-BINDING PROTEIN ALBC-RELATED"/>
    <property type="match status" value="1"/>
</dbReference>
<dbReference type="InterPro" id="IPR003439">
    <property type="entry name" value="ABC_transporter-like_ATP-bd"/>
</dbReference>
<dbReference type="Gene3D" id="3.40.50.300">
    <property type="entry name" value="P-loop containing nucleotide triphosphate hydrolases"/>
    <property type="match status" value="1"/>
</dbReference>
<gene>
    <name evidence="5" type="ORF">FYJ51_06880</name>
</gene>
<keyword evidence="6" id="KW-1185">Reference proteome</keyword>
<organism evidence="5 6">
    <name type="scientific">Stecheria intestinalis</name>
    <dbReference type="NCBI Taxonomy" id="2606630"/>
    <lineage>
        <taxon>Bacteria</taxon>
        <taxon>Bacillati</taxon>
        <taxon>Bacillota</taxon>
        <taxon>Erysipelotrichia</taxon>
        <taxon>Erysipelotrichales</taxon>
        <taxon>Erysipelotrichaceae</taxon>
        <taxon>Stecheria</taxon>
    </lineage>
</organism>
<dbReference type="PANTHER" id="PTHR42939">
    <property type="entry name" value="ABC TRANSPORTER ATP-BINDING PROTEIN ALBC-RELATED"/>
    <property type="match status" value="1"/>
</dbReference>
<dbReference type="CDD" id="cd03230">
    <property type="entry name" value="ABC_DR_subfamily_A"/>
    <property type="match status" value="1"/>
</dbReference>
<sequence length="302" mass="33998">MLHMGRRQMLKIENVYKNFGTTEVLKGLNLAVQEGSVFGLVGVNGAGKSTLLRLISGVYEADQGTVSFNDHDTFRDPNIRQSISFVSDEPYYPIGATITSMKNFYASLYQFDEASFRKYCEIFGLNPSMRILNLSKGMKRRAALLFALCTHPKLLLLDEAYDGLEPIARLHFKQILADLVEDEKLTVIISSHNLRELEDICDSYGILEDGVMLTYGDLIASRENINKYQAAFAGNVPADVFKDLDVLHLEIEGRVVKAVIRGSQSEVQKKIEALKPVLIDVLPVSFEELFIYEVEKKGEHHE</sequence>
<dbReference type="Proteomes" id="UP000461880">
    <property type="component" value="Unassembled WGS sequence"/>
</dbReference>
<dbReference type="InterPro" id="IPR003593">
    <property type="entry name" value="AAA+_ATPase"/>
</dbReference>
<evidence type="ECO:0000313" key="6">
    <source>
        <dbReference type="Proteomes" id="UP000461880"/>
    </source>
</evidence>
<dbReference type="InterPro" id="IPR027417">
    <property type="entry name" value="P-loop_NTPase"/>
</dbReference>
<dbReference type="SUPFAM" id="SSF52540">
    <property type="entry name" value="P-loop containing nucleoside triphosphate hydrolases"/>
    <property type="match status" value="1"/>
</dbReference>
<protein>
    <submittedName>
        <fullName evidence="5">ABC transporter ATP-binding protein</fullName>
    </submittedName>
</protein>
<dbReference type="Pfam" id="PF00005">
    <property type="entry name" value="ABC_tran"/>
    <property type="match status" value="1"/>
</dbReference>
<evidence type="ECO:0000259" key="4">
    <source>
        <dbReference type="PROSITE" id="PS50893"/>
    </source>
</evidence>
<dbReference type="SMART" id="SM00382">
    <property type="entry name" value="AAA"/>
    <property type="match status" value="1"/>
</dbReference>